<dbReference type="PROSITE" id="PS01096">
    <property type="entry name" value="PPIC_PPIASE_1"/>
    <property type="match status" value="1"/>
</dbReference>
<evidence type="ECO:0000313" key="15">
    <source>
        <dbReference type="Proteomes" id="UP000644693"/>
    </source>
</evidence>
<dbReference type="GO" id="GO:0003755">
    <property type="term" value="F:peptidyl-prolyl cis-trans isomerase activity"/>
    <property type="evidence" value="ECO:0007669"/>
    <property type="project" value="UniProtKB-KW"/>
</dbReference>
<gene>
    <name evidence="14" type="primary">ppiD</name>
    <name evidence="14" type="ORF">GCM10007053_10780</name>
</gene>
<dbReference type="RefSeq" id="WP_189475833.1">
    <property type="nucleotide sequence ID" value="NZ_BMYM01000001.1"/>
</dbReference>
<evidence type="ECO:0000256" key="10">
    <source>
        <dbReference type="ARBA" id="ARBA00042775"/>
    </source>
</evidence>
<dbReference type="PANTHER" id="PTHR47529:SF1">
    <property type="entry name" value="PERIPLASMIC CHAPERONE PPID"/>
    <property type="match status" value="1"/>
</dbReference>
<proteinExistence type="inferred from homology"/>
<sequence length="626" mass="68078">MLQDIRSNIQGTMAKIIIGLIIVSFSIFGIESILFGGGSSGVAEVNGEPISPIEVQQAVNTQKRQLIAMMGDAVDPAMLDDNVLGAQALDGLIDRRLQMQSAADLDLVASEAEIGRVIAGMEQFWLDGQFSPEVYTSVLASAGFTPAFFKQSLAQDLVLNQVRSAVAGSDFATPAELALNARIASEQRDVRYLTIPLERFRQDVDVTDEQVAAWYADNEANYMTEESVELEYIELLVDDYREPIAEDVLRQEFELAKDSYQYQPENRVSHILFEQGDGESDDAFAARVAEASQSLSDGADFAQLAGELSADIGSAAAGGDLGFSSGDAFPEEMEEAIAALEVGQVSEPVTTDAGVHLILLTERRAGETASFEEMRPQLEETLQLTEARNALLRKVEDLRDLAFNAENLNGPAQDLELEVETASGVTRDQLEGLFSRPSLIAAAFSEDVLELGHNSEVIELSPEHFVALRVATHNKPELMPLDTVREQIVSAIAEKASQEAIDVEALRAVVAINAGEGVESFAVENGYEWQVEIGAKRRNVNLPQAVLERAFELQAPTADTPVVDAVSDINGDRLVLALVRVTEGELDALAPTERDLIDRQVGAEFGTLIQQEYQSGLRQRAEITVF</sequence>
<dbReference type="GO" id="GO:0005886">
    <property type="term" value="C:plasma membrane"/>
    <property type="evidence" value="ECO:0007669"/>
    <property type="project" value="UniProtKB-SubCell"/>
</dbReference>
<dbReference type="Gene3D" id="3.10.50.40">
    <property type="match status" value="1"/>
</dbReference>
<dbReference type="Pfam" id="PF13624">
    <property type="entry name" value="SurA_N_3"/>
    <property type="match status" value="1"/>
</dbReference>
<keyword evidence="5 12" id="KW-1133">Transmembrane helix</keyword>
<dbReference type="PANTHER" id="PTHR47529">
    <property type="entry name" value="PEPTIDYL-PROLYL CIS-TRANS ISOMERASE D"/>
    <property type="match status" value="1"/>
</dbReference>
<dbReference type="InterPro" id="IPR027304">
    <property type="entry name" value="Trigger_fact/SurA_dom_sf"/>
</dbReference>
<keyword evidence="2" id="KW-1003">Cell membrane</keyword>
<dbReference type="Proteomes" id="UP000644693">
    <property type="component" value="Unassembled WGS sequence"/>
</dbReference>
<dbReference type="PROSITE" id="PS50198">
    <property type="entry name" value="PPIC_PPIASE_2"/>
    <property type="match status" value="1"/>
</dbReference>
<evidence type="ECO:0000256" key="8">
    <source>
        <dbReference type="ARBA" id="ARBA00038408"/>
    </source>
</evidence>
<dbReference type="Pfam" id="PF00639">
    <property type="entry name" value="Rotamase"/>
    <property type="match status" value="1"/>
</dbReference>
<evidence type="ECO:0000256" key="6">
    <source>
        <dbReference type="ARBA" id="ARBA00023136"/>
    </source>
</evidence>
<evidence type="ECO:0000256" key="11">
    <source>
        <dbReference type="PROSITE-ProRule" id="PRU00278"/>
    </source>
</evidence>
<evidence type="ECO:0000256" key="5">
    <source>
        <dbReference type="ARBA" id="ARBA00022989"/>
    </source>
</evidence>
<dbReference type="InterPro" id="IPR000297">
    <property type="entry name" value="PPIase_PpiC"/>
</dbReference>
<evidence type="ECO:0000256" key="1">
    <source>
        <dbReference type="ARBA" id="ARBA00004382"/>
    </source>
</evidence>
<keyword evidence="7" id="KW-0143">Chaperone</keyword>
<keyword evidence="6 12" id="KW-0472">Membrane</keyword>
<dbReference type="AlphaFoldDB" id="A0A919CJ68"/>
<dbReference type="InterPro" id="IPR052029">
    <property type="entry name" value="PpiD_chaperone"/>
</dbReference>
<name>A0A919CJ68_9GAMM</name>
<dbReference type="InterPro" id="IPR046357">
    <property type="entry name" value="PPIase_dom_sf"/>
</dbReference>
<reference evidence="14" key="1">
    <citation type="journal article" date="2014" name="Int. J. Syst. Evol. Microbiol.">
        <title>Complete genome sequence of Corynebacterium casei LMG S-19264T (=DSM 44701T), isolated from a smear-ripened cheese.</title>
        <authorList>
            <consortium name="US DOE Joint Genome Institute (JGI-PGF)"/>
            <person name="Walter F."/>
            <person name="Albersmeier A."/>
            <person name="Kalinowski J."/>
            <person name="Ruckert C."/>
        </authorList>
    </citation>
    <scope>NUCLEOTIDE SEQUENCE</scope>
    <source>
        <strain evidence="14">KCTC 23430</strain>
    </source>
</reference>
<dbReference type="EMBL" id="BMYM01000001">
    <property type="protein sequence ID" value="GHD29736.1"/>
    <property type="molecule type" value="Genomic_DNA"/>
</dbReference>
<dbReference type="SUPFAM" id="SSF109998">
    <property type="entry name" value="Triger factor/SurA peptide-binding domain-like"/>
    <property type="match status" value="1"/>
</dbReference>
<dbReference type="SUPFAM" id="SSF54534">
    <property type="entry name" value="FKBP-like"/>
    <property type="match status" value="1"/>
</dbReference>
<keyword evidence="4 12" id="KW-0812">Transmembrane</keyword>
<dbReference type="InterPro" id="IPR023058">
    <property type="entry name" value="PPIase_PpiC_CS"/>
</dbReference>
<evidence type="ECO:0000259" key="13">
    <source>
        <dbReference type="PROSITE" id="PS50198"/>
    </source>
</evidence>
<keyword evidence="15" id="KW-1185">Reference proteome</keyword>
<evidence type="ECO:0000256" key="7">
    <source>
        <dbReference type="ARBA" id="ARBA00023186"/>
    </source>
</evidence>
<dbReference type="Gene3D" id="1.10.4030.10">
    <property type="entry name" value="Porin chaperone SurA, peptide-binding domain"/>
    <property type="match status" value="1"/>
</dbReference>
<comment type="similarity">
    <text evidence="8">Belongs to the PpiD chaperone family.</text>
</comment>
<comment type="subcellular location">
    <subcellularLocation>
        <location evidence="1">Cell inner membrane</location>
        <topology evidence="1">Single-pass type II membrane protein</topology>
        <orientation evidence="1">Periplasmic side</orientation>
    </subcellularLocation>
</comment>
<keyword evidence="11 14" id="KW-0413">Isomerase</keyword>
<feature type="domain" description="PpiC" evidence="13">
    <location>
        <begin position="263"/>
        <end position="362"/>
    </location>
</feature>
<evidence type="ECO:0000256" key="12">
    <source>
        <dbReference type="SAM" id="Phobius"/>
    </source>
</evidence>
<comment type="caution">
    <text evidence="14">The sequence shown here is derived from an EMBL/GenBank/DDBJ whole genome shotgun (WGS) entry which is preliminary data.</text>
</comment>
<evidence type="ECO:0000313" key="14">
    <source>
        <dbReference type="EMBL" id="GHD29736.1"/>
    </source>
</evidence>
<keyword evidence="11" id="KW-0697">Rotamase</keyword>
<evidence type="ECO:0000256" key="9">
    <source>
        <dbReference type="ARBA" id="ARBA00040743"/>
    </source>
</evidence>
<evidence type="ECO:0000256" key="4">
    <source>
        <dbReference type="ARBA" id="ARBA00022692"/>
    </source>
</evidence>
<evidence type="ECO:0000256" key="3">
    <source>
        <dbReference type="ARBA" id="ARBA00022519"/>
    </source>
</evidence>
<organism evidence="14 15">
    <name type="scientific">Parahalioglobus pacificus</name>
    <dbReference type="NCBI Taxonomy" id="930806"/>
    <lineage>
        <taxon>Bacteria</taxon>
        <taxon>Pseudomonadati</taxon>
        <taxon>Pseudomonadota</taxon>
        <taxon>Gammaproteobacteria</taxon>
        <taxon>Cellvibrionales</taxon>
        <taxon>Halieaceae</taxon>
        <taxon>Parahalioglobus</taxon>
    </lineage>
</organism>
<feature type="transmembrane region" description="Helical" evidence="12">
    <location>
        <begin position="12"/>
        <end position="30"/>
    </location>
</feature>
<evidence type="ECO:0000256" key="2">
    <source>
        <dbReference type="ARBA" id="ARBA00022475"/>
    </source>
</evidence>
<keyword evidence="3" id="KW-0997">Cell inner membrane</keyword>
<reference evidence="14" key="2">
    <citation type="submission" date="2020-09" db="EMBL/GenBank/DDBJ databases">
        <authorList>
            <person name="Sun Q."/>
            <person name="Kim S."/>
        </authorList>
    </citation>
    <scope>NUCLEOTIDE SEQUENCE</scope>
    <source>
        <strain evidence="14">KCTC 23430</strain>
    </source>
</reference>
<accession>A0A919CJ68</accession>
<protein>
    <recommendedName>
        <fullName evidence="9">Periplasmic chaperone PpiD</fullName>
    </recommendedName>
    <alternativeName>
        <fullName evidence="10">Periplasmic folding chaperone</fullName>
    </alternativeName>
</protein>